<dbReference type="RefSeq" id="WP_266281564.1">
    <property type="nucleotide sequence ID" value="NZ_JAPKNF010000001.1"/>
</dbReference>
<evidence type="ECO:0000313" key="2">
    <source>
        <dbReference type="EMBL" id="MDQ0514969.1"/>
    </source>
</evidence>
<organism evidence="2 3">
    <name type="scientific">Kaistia geumhonensis</name>
    <dbReference type="NCBI Taxonomy" id="410839"/>
    <lineage>
        <taxon>Bacteria</taxon>
        <taxon>Pseudomonadati</taxon>
        <taxon>Pseudomonadota</taxon>
        <taxon>Alphaproteobacteria</taxon>
        <taxon>Hyphomicrobiales</taxon>
        <taxon>Kaistiaceae</taxon>
        <taxon>Kaistia</taxon>
    </lineage>
</organism>
<evidence type="ECO:0000256" key="1">
    <source>
        <dbReference type="SAM" id="MobiDB-lite"/>
    </source>
</evidence>
<protein>
    <submittedName>
        <fullName evidence="2">Uncharacterized protein</fullName>
    </submittedName>
</protein>
<gene>
    <name evidence="2" type="ORF">QO015_000582</name>
</gene>
<accession>A0ABU0M1Z5</accession>
<feature type="region of interest" description="Disordered" evidence="1">
    <location>
        <begin position="1"/>
        <end position="20"/>
    </location>
</feature>
<dbReference type="Proteomes" id="UP001223743">
    <property type="component" value="Unassembled WGS sequence"/>
</dbReference>
<proteinExistence type="predicted"/>
<comment type="caution">
    <text evidence="2">The sequence shown here is derived from an EMBL/GenBank/DDBJ whole genome shotgun (WGS) entry which is preliminary data.</text>
</comment>
<keyword evidence="3" id="KW-1185">Reference proteome</keyword>
<sequence length="88" mass="9553">MDRTTGNAAKGSPKGSRNLGLGSSFAAGALMLCHMNSSGLGRYEQLMADLSRFNNAPLPQPPLRRAPERKLRSLPVRARLISWFTRGA</sequence>
<dbReference type="EMBL" id="JAUSWJ010000001">
    <property type="protein sequence ID" value="MDQ0514969.1"/>
    <property type="molecule type" value="Genomic_DNA"/>
</dbReference>
<reference evidence="2 3" key="1">
    <citation type="submission" date="2023-07" db="EMBL/GenBank/DDBJ databases">
        <title>Genomic Encyclopedia of Type Strains, Phase IV (KMG-IV): sequencing the most valuable type-strain genomes for metagenomic binning, comparative biology and taxonomic classification.</title>
        <authorList>
            <person name="Goeker M."/>
        </authorList>
    </citation>
    <scope>NUCLEOTIDE SEQUENCE [LARGE SCALE GENOMIC DNA]</scope>
    <source>
        <strain evidence="2 3">B1-1</strain>
    </source>
</reference>
<name>A0ABU0M1Z5_9HYPH</name>
<evidence type="ECO:0000313" key="3">
    <source>
        <dbReference type="Proteomes" id="UP001223743"/>
    </source>
</evidence>